<keyword evidence="2" id="KW-1185">Reference proteome</keyword>
<evidence type="ECO:0000313" key="3">
    <source>
        <dbReference type="RefSeq" id="XP_015951720.2"/>
    </source>
</evidence>
<dbReference type="AlphaFoldDB" id="A0A6P4CIW2"/>
<sequence length="273" mass="30279">MNMNMKASKELHLLRCFLVLCSVMLGSSIANHDQKDYYCGNIRRAQTPFLNPNPSILSSITLCRSQNLYFKTSLGLFQVSSVDLNGSLLTISHSTCTSSIQYLSPLAVTAGLPSPPEPNSLILFNCSITRYPFLPLLKNCTHIYKCGGAEEHEKSPYSCLVIEDLKKVGLGFHPRNLNCSHYTWAHKSSSHGEDHGELKFGARISFNTHVPDICKGCQKPNDTCGAGLNCLCHAKECKDKVISEVGSITFTARTELFSVNDKYREKRGSNCYL</sequence>
<proteinExistence type="predicted"/>
<keyword evidence="1" id="KW-0732">Signal</keyword>
<dbReference type="GeneID" id="107476427"/>
<dbReference type="Proteomes" id="UP000515211">
    <property type="component" value="Chromosome 3"/>
</dbReference>
<evidence type="ECO:0000256" key="1">
    <source>
        <dbReference type="SAM" id="SignalP"/>
    </source>
</evidence>
<feature type="chain" id="PRO_5039078227" evidence="1">
    <location>
        <begin position="31"/>
        <end position="273"/>
    </location>
</feature>
<dbReference type="RefSeq" id="XP_015951720.2">
    <property type="nucleotide sequence ID" value="XM_016096234.3"/>
</dbReference>
<feature type="signal peptide" evidence="1">
    <location>
        <begin position="1"/>
        <end position="30"/>
    </location>
</feature>
<name>A0A6P4CIW2_ARADU</name>
<protein>
    <submittedName>
        <fullName evidence="3">Uncharacterized protein LOC107476427</fullName>
    </submittedName>
</protein>
<gene>
    <name evidence="3" type="primary">LOC107476427</name>
</gene>
<reference evidence="2" key="1">
    <citation type="journal article" date="2016" name="Nat. Genet.">
        <title>The genome sequences of Arachis duranensis and Arachis ipaensis, the diploid ancestors of cultivated peanut.</title>
        <authorList>
            <person name="Bertioli D.J."/>
            <person name="Cannon S.B."/>
            <person name="Froenicke L."/>
            <person name="Huang G."/>
            <person name="Farmer A.D."/>
            <person name="Cannon E.K."/>
            <person name="Liu X."/>
            <person name="Gao D."/>
            <person name="Clevenger J."/>
            <person name="Dash S."/>
            <person name="Ren L."/>
            <person name="Moretzsohn M.C."/>
            <person name="Shirasawa K."/>
            <person name="Huang W."/>
            <person name="Vidigal B."/>
            <person name="Abernathy B."/>
            <person name="Chu Y."/>
            <person name="Niederhuth C.E."/>
            <person name="Umale P."/>
            <person name="Araujo A.C."/>
            <person name="Kozik A."/>
            <person name="Kim K.D."/>
            <person name="Burow M.D."/>
            <person name="Varshney R.K."/>
            <person name="Wang X."/>
            <person name="Zhang X."/>
            <person name="Barkley N."/>
            <person name="Guimaraes P.M."/>
            <person name="Isobe S."/>
            <person name="Guo B."/>
            <person name="Liao B."/>
            <person name="Stalker H.T."/>
            <person name="Schmitz R.J."/>
            <person name="Scheffler B.E."/>
            <person name="Leal-Bertioli S.C."/>
            <person name="Xun X."/>
            <person name="Jackson S.A."/>
            <person name="Michelmore R."/>
            <person name="Ozias-Akins P."/>
        </authorList>
    </citation>
    <scope>NUCLEOTIDE SEQUENCE [LARGE SCALE GENOMIC DNA]</scope>
    <source>
        <strain evidence="2">cv. V14167</strain>
    </source>
</reference>
<reference evidence="3" key="2">
    <citation type="submission" date="2025-08" db="UniProtKB">
        <authorList>
            <consortium name="RefSeq"/>
        </authorList>
    </citation>
    <scope>IDENTIFICATION</scope>
    <source>
        <tissue evidence="3">Whole plant</tissue>
    </source>
</reference>
<dbReference type="PANTHER" id="PTHR33355">
    <property type="entry name" value="WALL-ASSOCIATED RECEPTOR KINASE CARBOXY-TERMINAL PROTEIN-RELATED"/>
    <property type="match status" value="1"/>
</dbReference>
<accession>A0A6P4CIW2</accession>
<dbReference type="PANTHER" id="PTHR33355:SF11">
    <property type="entry name" value="WALL-ASSOCIATED RECEPTOR KINASE GALACTURONAN-BINDING DOMAIN-CONTAINING PROTEIN"/>
    <property type="match status" value="1"/>
</dbReference>
<organism evidence="2 3">
    <name type="scientific">Arachis duranensis</name>
    <name type="common">Wild peanut</name>
    <dbReference type="NCBI Taxonomy" id="130453"/>
    <lineage>
        <taxon>Eukaryota</taxon>
        <taxon>Viridiplantae</taxon>
        <taxon>Streptophyta</taxon>
        <taxon>Embryophyta</taxon>
        <taxon>Tracheophyta</taxon>
        <taxon>Spermatophyta</taxon>
        <taxon>Magnoliopsida</taxon>
        <taxon>eudicotyledons</taxon>
        <taxon>Gunneridae</taxon>
        <taxon>Pentapetalae</taxon>
        <taxon>rosids</taxon>
        <taxon>fabids</taxon>
        <taxon>Fabales</taxon>
        <taxon>Fabaceae</taxon>
        <taxon>Papilionoideae</taxon>
        <taxon>50 kb inversion clade</taxon>
        <taxon>dalbergioids sensu lato</taxon>
        <taxon>Dalbergieae</taxon>
        <taxon>Pterocarpus clade</taxon>
        <taxon>Arachis</taxon>
    </lineage>
</organism>
<dbReference type="KEGG" id="adu:107476427"/>
<evidence type="ECO:0000313" key="2">
    <source>
        <dbReference type="Proteomes" id="UP000515211"/>
    </source>
</evidence>